<evidence type="ECO:0000313" key="25">
    <source>
        <dbReference type="Proteomes" id="UP000663760"/>
    </source>
</evidence>
<feature type="domain" description="EGF-like" evidence="23">
    <location>
        <begin position="287"/>
        <end position="321"/>
    </location>
</feature>
<evidence type="ECO:0000256" key="2">
    <source>
        <dbReference type="ARBA" id="ARBA00022527"/>
    </source>
</evidence>
<keyword evidence="12 20" id="KW-1133">Transmembrane helix</keyword>
<evidence type="ECO:0000256" key="1">
    <source>
        <dbReference type="ARBA" id="ARBA00004479"/>
    </source>
</evidence>
<name>A0A7I8K007_SPIIN</name>
<dbReference type="CDD" id="cd00054">
    <property type="entry name" value="EGF_CA"/>
    <property type="match status" value="1"/>
</dbReference>
<accession>A0A7I8K007</accession>
<reference evidence="24" key="1">
    <citation type="submission" date="2020-02" db="EMBL/GenBank/DDBJ databases">
        <authorList>
            <person name="Scholz U."/>
            <person name="Mascher M."/>
            <person name="Fiebig A."/>
        </authorList>
    </citation>
    <scope>NUCLEOTIDE SEQUENCE</scope>
</reference>
<evidence type="ECO:0000256" key="7">
    <source>
        <dbReference type="ARBA" id="ARBA00022729"/>
    </source>
</evidence>
<dbReference type="InterPro" id="IPR000719">
    <property type="entry name" value="Prot_kinase_dom"/>
</dbReference>
<dbReference type="PROSITE" id="PS00010">
    <property type="entry name" value="ASX_HYDROXYL"/>
    <property type="match status" value="1"/>
</dbReference>
<evidence type="ECO:0000256" key="6">
    <source>
        <dbReference type="ARBA" id="ARBA00022692"/>
    </source>
</evidence>
<feature type="binding site" evidence="18">
    <location>
        <position position="441"/>
    </location>
    <ligand>
        <name>ATP</name>
        <dbReference type="ChEBI" id="CHEBI:30616"/>
    </ligand>
</feature>
<feature type="compositionally biased region" description="Polar residues" evidence="19">
    <location>
        <begin position="698"/>
        <end position="707"/>
    </location>
</feature>
<dbReference type="InterPro" id="IPR013695">
    <property type="entry name" value="WAK"/>
</dbReference>
<evidence type="ECO:0000256" key="4">
    <source>
        <dbReference type="ARBA" id="ARBA00022553"/>
    </source>
</evidence>
<dbReference type="InterPro" id="IPR001881">
    <property type="entry name" value="EGF-like_Ca-bd_dom"/>
</dbReference>
<dbReference type="GO" id="GO:0005509">
    <property type="term" value="F:calcium ion binding"/>
    <property type="evidence" value="ECO:0007669"/>
    <property type="project" value="InterPro"/>
</dbReference>
<dbReference type="SMART" id="SM00220">
    <property type="entry name" value="S_TKc"/>
    <property type="match status" value="1"/>
</dbReference>
<dbReference type="FunFam" id="2.10.25.10:FF:000038">
    <property type="entry name" value="Fibrillin 2"/>
    <property type="match status" value="1"/>
</dbReference>
<dbReference type="SMART" id="SM00181">
    <property type="entry name" value="EGF"/>
    <property type="match status" value="2"/>
</dbReference>
<evidence type="ECO:0000256" key="21">
    <source>
        <dbReference type="SAM" id="SignalP"/>
    </source>
</evidence>
<dbReference type="Gene3D" id="2.10.25.10">
    <property type="entry name" value="Laminin"/>
    <property type="match status" value="2"/>
</dbReference>
<evidence type="ECO:0000256" key="14">
    <source>
        <dbReference type="ARBA" id="ARBA00023157"/>
    </source>
</evidence>
<keyword evidence="2" id="KW-0723">Serine/threonine-protein kinase</keyword>
<evidence type="ECO:0000256" key="19">
    <source>
        <dbReference type="SAM" id="MobiDB-lite"/>
    </source>
</evidence>
<keyword evidence="4" id="KW-0597">Phosphoprotein</keyword>
<evidence type="ECO:0000256" key="15">
    <source>
        <dbReference type="ARBA" id="ARBA00023180"/>
    </source>
</evidence>
<keyword evidence="5" id="KW-0808">Transferase</keyword>
<proteinExistence type="predicted"/>
<keyword evidence="25" id="KW-1185">Reference proteome</keyword>
<dbReference type="OrthoDB" id="4062651at2759"/>
<evidence type="ECO:0000256" key="18">
    <source>
        <dbReference type="PROSITE-ProRule" id="PRU10141"/>
    </source>
</evidence>
<dbReference type="FunFam" id="1.10.510.10:FF:000084">
    <property type="entry name" value="Wall-associated receptor kinase 2"/>
    <property type="match status" value="1"/>
</dbReference>
<keyword evidence="11 18" id="KW-0067">ATP-binding</keyword>
<dbReference type="InterPro" id="IPR000152">
    <property type="entry name" value="EGF-type_Asp/Asn_hydroxyl_site"/>
</dbReference>
<dbReference type="GO" id="GO:0005886">
    <property type="term" value="C:plasma membrane"/>
    <property type="evidence" value="ECO:0007669"/>
    <property type="project" value="TreeGrafter"/>
</dbReference>
<dbReference type="Pfam" id="PF13947">
    <property type="entry name" value="GUB_WAK_bind"/>
    <property type="match status" value="1"/>
</dbReference>
<keyword evidence="8" id="KW-0677">Repeat</keyword>
<dbReference type="InterPro" id="IPR008271">
    <property type="entry name" value="Ser/Thr_kinase_AS"/>
</dbReference>
<dbReference type="InterPro" id="IPR045274">
    <property type="entry name" value="WAK-like"/>
</dbReference>
<keyword evidence="10" id="KW-0418">Kinase</keyword>
<dbReference type="FunFam" id="3.30.200.20:FF:000043">
    <property type="entry name" value="Wall-associated receptor kinase 2"/>
    <property type="match status" value="1"/>
</dbReference>
<evidence type="ECO:0000259" key="22">
    <source>
        <dbReference type="PROSITE" id="PS50011"/>
    </source>
</evidence>
<dbReference type="PROSITE" id="PS50011">
    <property type="entry name" value="PROTEIN_KINASE_DOM"/>
    <property type="match status" value="1"/>
</dbReference>
<sequence length="725" mass="79172">MSLLWRFLLHLFLVAAGATATAEAAGGALPGCPDRCGNISVPYPFGIAPDCYRPGFRMICNSSINPPKLFLSNGMVVSEIRDADLVVEGPIARNCYKPFNLGPDVILTIVNVTGTPYTLSYRRNKFTGLGCDTVAYNLQGRYMSDLSSGCVSFCNDPSTISNGTCEGIGCCQTSIPRGLQQLGTFLMSQRNLTVTFNFSPCSYAFLVDQESFAFQLTDLYSFLRKSTVPVVLDWAIGSQPCDVVAESSDYACGSNSYCFNATNGDGYACRCNSGYQGNPYLSSGCQDIDECADPSTNPCSHICTNYLGDYACSCPSGTTGDGKKSGNGCIDSRRLPLVQIVLGVGLGSAFLIAIASWGYWALRKRRMILLRENFFRQNGGLMLQQRISSHGNAAESAKIFSAEELERATDNYSESRILGKGGYGTVYKGILPDKKVVAIKKSKVLDETQVEQFINEVVVLSQVIHRNVVKILGCCLETQVPLLVYEYVPNGTLTHHLHGEGHVSTLSWDIRLRIAAETAGALAYLHSETISSIVHRDVKTANILLDNEYTAKVSDFGASRVIPLGRGQVTTLVQGTMGYLDPEYFQTGLLTEKSDVYSFGVVLAELLTGQKPLSQTRPEEEQNLAIYFLHAVRRKQLLDILEPRIRKEASREQLEVVARVTVWCLSLRGAGRPTMMEVAAELERLRVSPSHPWAPATPDSSAPTSHASARGGISDEESLLREYSR</sequence>
<dbReference type="GO" id="GO:0007166">
    <property type="term" value="P:cell surface receptor signaling pathway"/>
    <property type="evidence" value="ECO:0007669"/>
    <property type="project" value="InterPro"/>
</dbReference>
<keyword evidence="14" id="KW-1015">Disulfide bond</keyword>
<evidence type="ECO:0000256" key="16">
    <source>
        <dbReference type="ARBA" id="ARBA00058961"/>
    </source>
</evidence>
<keyword evidence="7 21" id="KW-0732">Signal</keyword>
<dbReference type="Pfam" id="PF08488">
    <property type="entry name" value="WAK"/>
    <property type="match status" value="1"/>
</dbReference>
<keyword evidence="3 17" id="KW-0245">EGF-like domain</keyword>
<evidence type="ECO:0000256" key="9">
    <source>
        <dbReference type="ARBA" id="ARBA00022741"/>
    </source>
</evidence>
<evidence type="ECO:0000256" key="17">
    <source>
        <dbReference type="PROSITE-ProRule" id="PRU00076"/>
    </source>
</evidence>
<evidence type="ECO:0000313" key="24">
    <source>
        <dbReference type="EMBL" id="CAA7389679.1"/>
    </source>
</evidence>
<dbReference type="GO" id="GO:0005524">
    <property type="term" value="F:ATP binding"/>
    <property type="evidence" value="ECO:0007669"/>
    <property type="project" value="UniProtKB-UniRule"/>
</dbReference>
<dbReference type="PROSITE" id="PS50026">
    <property type="entry name" value="EGF_3"/>
    <property type="match status" value="1"/>
</dbReference>
<dbReference type="AlphaFoldDB" id="A0A7I8K007"/>
<evidence type="ECO:0000256" key="20">
    <source>
        <dbReference type="SAM" id="Phobius"/>
    </source>
</evidence>
<keyword evidence="6 20" id="KW-0812">Transmembrane</keyword>
<dbReference type="InterPro" id="IPR025287">
    <property type="entry name" value="WAK_GUB"/>
</dbReference>
<dbReference type="PANTHER" id="PTHR27005">
    <property type="entry name" value="WALL-ASSOCIATED RECEPTOR KINASE-LIKE 21"/>
    <property type="match status" value="1"/>
</dbReference>
<dbReference type="InterPro" id="IPR018097">
    <property type="entry name" value="EGF_Ca-bd_CS"/>
</dbReference>
<dbReference type="SUPFAM" id="SSF57196">
    <property type="entry name" value="EGF/Laminin"/>
    <property type="match status" value="1"/>
</dbReference>
<evidence type="ECO:0000256" key="5">
    <source>
        <dbReference type="ARBA" id="ARBA00022679"/>
    </source>
</evidence>
<evidence type="ECO:0000256" key="10">
    <source>
        <dbReference type="ARBA" id="ARBA00022777"/>
    </source>
</evidence>
<dbReference type="SUPFAM" id="SSF56112">
    <property type="entry name" value="Protein kinase-like (PK-like)"/>
    <property type="match status" value="1"/>
</dbReference>
<evidence type="ECO:0000256" key="12">
    <source>
        <dbReference type="ARBA" id="ARBA00022989"/>
    </source>
</evidence>
<feature type="transmembrane region" description="Helical" evidence="20">
    <location>
        <begin position="337"/>
        <end position="362"/>
    </location>
</feature>
<feature type="signal peptide" evidence="21">
    <location>
        <begin position="1"/>
        <end position="24"/>
    </location>
</feature>
<dbReference type="Gene3D" id="1.10.510.10">
    <property type="entry name" value="Transferase(Phosphotransferase) domain 1"/>
    <property type="match status" value="1"/>
</dbReference>
<dbReference type="GO" id="GO:0004674">
    <property type="term" value="F:protein serine/threonine kinase activity"/>
    <property type="evidence" value="ECO:0007669"/>
    <property type="project" value="UniProtKB-KW"/>
</dbReference>
<comment type="function">
    <text evidence="16">Serine/threonine-protein kinase that may function as a signaling receptor of extracellular matrix component. Binding to pectin may have significance in the control of cell expansion, morphogenesis and development.</text>
</comment>
<feature type="chain" id="PRO_5029464023" evidence="21">
    <location>
        <begin position="25"/>
        <end position="725"/>
    </location>
</feature>
<dbReference type="EMBL" id="LR746264">
    <property type="protein sequence ID" value="CAA7389679.1"/>
    <property type="molecule type" value="Genomic_DNA"/>
</dbReference>
<dbReference type="GO" id="GO:0030247">
    <property type="term" value="F:polysaccharide binding"/>
    <property type="evidence" value="ECO:0007669"/>
    <property type="project" value="InterPro"/>
</dbReference>
<evidence type="ECO:0000256" key="3">
    <source>
        <dbReference type="ARBA" id="ARBA00022536"/>
    </source>
</evidence>
<feature type="region of interest" description="Disordered" evidence="19">
    <location>
        <begin position="689"/>
        <end position="725"/>
    </location>
</feature>
<dbReference type="InterPro" id="IPR017441">
    <property type="entry name" value="Protein_kinase_ATP_BS"/>
</dbReference>
<keyword evidence="15" id="KW-0325">Glycoprotein</keyword>
<evidence type="ECO:0000256" key="13">
    <source>
        <dbReference type="ARBA" id="ARBA00023136"/>
    </source>
</evidence>
<keyword evidence="13 20" id="KW-0472">Membrane</keyword>
<dbReference type="InterPro" id="IPR011009">
    <property type="entry name" value="Kinase-like_dom_sf"/>
</dbReference>
<gene>
    <name evidence="24" type="ORF">SI8410_01001678</name>
</gene>
<evidence type="ECO:0000259" key="23">
    <source>
        <dbReference type="PROSITE" id="PS50026"/>
    </source>
</evidence>
<dbReference type="CDD" id="cd14066">
    <property type="entry name" value="STKc_IRAK"/>
    <property type="match status" value="1"/>
</dbReference>
<dbReference type="Proteomes" id="UP000663760">
    <property type="component" value="Chromosome 1"/>
</dbReference>
<protein>
    <submittedName>
        <fullName evidence="24">Uncharacterized protein</fullName>
    </submittedName>
</protein>
<dbReference type="PANTHER" id="PTHR27005:SF283">
    <property type="entry name" value="OS02G0633066 PROTEIN"/>
    <property type="match status" value="1"/>
</dbReference>
<comment type="subcellular location">
    <subcellularLocation>
        <location evidence="1">Membrane</location>
        <topology evidence="1">Single-pass type I membrane protein</topology>
    </subcellularLocation>
</comment>
<dbReference type="PROSITE" id="PS00107">
    <property type="entry name" value="PROTEIN_KINASE_ATP"/>
    <property type="match status" value="1"/>
</dbReference>
<dbReference type="Gene3D" id="3.30.200.20">
    <property type="entry name" value="Phosphorylase Kinase, domain 1"/>
    <property type="match status" value="1"/>
</dbReference>
<feature type="domain" description="Protein kinase" evidence="22">
    <location>
        <begin position="412"/>
        <end position="694"/>
    </location>
</feature>
<evidence type="ECO:0000256" key="8">
    <source>
        <dbReference type="ARBA" id="ARBA00022737"/>
    </source>
</evidence>
<keyword evidence="9 18" id="KW-0547">Nucleotide-binding</keyword>
<dbReference type="InterPro" id="IPR000742">
    <property type="entry name" value="EGF"/>
</dbReference>
<evidence type="ECO:0000256" key="11">
    <source>
        <dbReference type="ARBA" id="ARBA00022840"/>
    </source>
</evidence>
<dbReference type="PROSITE" id="PS00108">
    <property type="entry name" value="PROTEIN_KINASE_ST"/>
    <property type="match status" value="1"/>
</dbReference>
<organism evidence="24 25">
    <name type="scientific">Spirodela intermedia</name>
    <name type="common">Intermediate duckweed</name>
    <dbReference type="NCBI Taxonomy" id="51605"/>
    <lineage>
        <taxon>Eukaryota</taxon>
        <taxon>Viridiplantae</taxon>
        <taxon>Streptophyta</taxon>
        <taxon>Embryophyta</taxon>
        <taxon>Tracheophyta</taxon>
        <taxon>Spermatophyta</taxon>
        <taxon>Magnoliopsida</taxon>
        <taxon>Liliopsida</taxon>
        <taxon>Araceae</taxon>
        <taxon>Lemnoideae</taxon>
        <taxon>Spirodela</taxon>
    </lineage>
</organism>
<dbReference type="SMART" id="SM00179">
    <property type="entry name" value="EGF_CA"/>
    <property type="match status" value="1"/>
</dbReference>
<dbReference type="PROSITE" id="PS01187">
    <property type="entry name" value="EGF_CA"/>
    <property type="match status" value="1"/>
</dbReference>
<comment type="caution">
    <text evidence="17">Lacks conserved residue(s) required for the propagation of feature annotation.</text>
</comment>
<dbReference type="Pfam" id="PF00069">
    <property type="entry name" value="Pkinase"/>
    <property type="match status" value="1"/>
</dbReference>